<dbReference type="PROSITE" id="PS51384">
    <property type="entry name" value="FAD_FR"/>
    <property type="match status" value="1"/>
</dbReference>
<dbReference type="AlphaFoldDB" id="A0A0A0JN93"/>
<dbReference type="Pfam" id="PF04954">
    <property type="entry name" value="SIP"/>
    <property type="match status" value="1"/>
</dbReference>
<dbReference type="SUPFAM" id="SSF63380">
    <property type="entry name" value="Riboflavin synthase domain-like"/>
    <property type="match status" value="1"/>
</dbReference>
<evidence type="ECO:0000259" key="1">
    <source>
        <dbReference type="PROSITE" id="PS51384"/>
    </source>
</evidence>
<dbReference type="Gene3D" id="2.40.30.10">
    <property type="entry name" value="Translation factors"/>
    <property type="match status" value="1"/>
</dbReference>
<dbReference type="STRING" id="1385521.N803_14015"/>
<dbReference type="InterPro" id="IPR017927">
    <property type="entry name" value="FAD-bd_FR_type"/>
</dbReference>
<dbReference type="Gene3D" id="3.40.50.80">
    <property type="entry name" value="Nucleotide-binding domain of ferredoxin-NADP reductase (FNR) module"/>
    <property type="match status" value="1"/>
</dbReference>
<dbReference type="eggNOG" id="COG2375">
    <property type="taxonomic scope" value="Bacteria"/>
</dbReference>
<dbReference type="InterPro" id="IPR017938">
    <property type="entry name" value="Riboflavin_synthase-like_b-brl"/>
</dbReference>
<dbReference type="PANTHER" id="PTHR30157:SF0">
    <property type="entry name" value="NADPH-DEPENDENT FERRIC-CHELATE REDUCTASE"/>
    <property type="match status" value="1"/>
</dbReference>
<sequence length="282" mass="30849">MSRRPDEAFYGAVVSREQLSPTLVRLVLGGPGLRGWGEGFGAHTDAYFVLWFPPQGAPYAAPFSVEQVKEEHPQELWPSHRHYTARAWDQTAGELTVDFVVHGDSGIAGPWAQGAAVGDTVVLTQAHGGYRPDHEADWHLMVGDESAFPAIAASVEALPEGSSVVALLLCDGPEHEIELASSGSLEVRWLHRSGDRGDANLLVDAVRALDFPAGRGQGFVHGEAGEVREVRRHLLGERQFPREDLSISGYWRRSMTDEAWRTIKREWNAAVESDVPLVTDAG</sequence>
<evidence type="ECO:0000313" key="3">
    <source>
        <dbReference type="Proteomes" id="UP000030011"/>
    </source>
</evidence>
<dbReference type="EMBL" id="AVPK01000005">
    <property type="protein sequence ID" value="KGN37492.1"/>
    <property type="molecule type" value="Genomic_DNA"/>
</dbReference>
<keyword evidence="3" id="KW-1185">Reference proteome</keyword>
<evidence type="ECO:0000313" key="2">
    <source>
        <dbReference type="EMBL" id="KGN37492.1"/>
    </source>
</evidence>
<feature type="domain" description="FAD-binding FR-type" evidence="1">
    <location>
        <begin position="6"/>
        <end position="133"/>
    </location>
</feature>
<dbReference type="InterPro" id="IPR013113">
    <property type="entry name" value="SIP_FAD-bd"/>
</dbReference>
<dbReference type="PANTHER" id="PTHR30157">
    <property type="entry name" value="FERRIC REDUCTASE, NADPH-DEPENDENT"/>
    <property type="match status" value="1"/>
</dbReference>
<dbReference type="GO" id="GO:0016491">
    <property type="term" value="F:oxidoreductase activity"/>
    <property type="evidence" value="ECO:0007669"/>
    <property type="project" value="InterPro"/>
</dbReference>
<dbReference type="RefSeq" id="WP_035904888.1">
    <property type="nucleotide sequence ID" value="NZ_AVPK01000005.1"/>
</dbReference>
<dbReference type="InterPro" id="IPR039261">
    <property type="entry name" value="FNR_nucleotide-bd"/>
</dbReference>
<comment type="caution">
    <text evidence="2">The sequence shown here is derived from an EMBL/GenBank/DDBJ whole genome shotgun (WGS) entry which is preliminary data.</text>
</comment>
<accession>A0A0A0JN93</accession>
<dbReference type="Pfam" id="PF08021">
    <property type="entry name" value="FAD_binding_9"/>
    <property type="match status" value="1"/>
</dbReference>
<proteinExistence type="predicted"/>
<dbReference type="CDD" id="cd06193">
    <property type="entry name" value="siderophore_interacting"/>
    <property type="match status" value="1"/>
</dbReference>
<protein>
    <submittedName>
        <fullName evidence="2">FAD-binding protein</fullName>
    </submittedName>
</protein>
<gene>
    <name evidence="2" type="ORF">N803_14015</name>
</gene>
<name>A0A0A0JN93_9MICO</name>
<reference evidence="2 3" key="1">
    <citation type="submission" date="2013-08" db="EMBL/GenBank/DDBJ databases">
        <title>The genome sequence of Knoellia subterranea.</title>
        <authorList>
            <person name="Zhu W."/>
            <person name="Wang G."/>
        </authorList>
    </citation>
    <scope>NUCLEOTIDE SEQUENCE [LARGE SCALE GENOMIC DNA]</scope>
    <source>
        <strain evidence="2 3">KCTC 19937</strain>
    </source>
</reference>
<dbReference type="InterPro" id="IPR007037">
    <property type="entry name" value="SIP_rossman_dom"/>
</dbReference>
<dbReference type="InterPro" id="IPR039374">
    <property type="entry name" value="SIP_fam"/>
</dbReference>
<organism evidence="2 3">
    <name type="scientific">Knoellia subterranea KCTC 19937</name>
    <dbReference type="NCBI Taxonomy" id="1385521"/>
    <lineage>
        <taxon>Bacteria</taxon>
        <taxon>Bacillati</taxon>
        <taxon>Actinomycetota</taxon>
        <taxon>Actinomycetes</taxon>
        <taxon>Micrococcales</taxon>
        <taxon>Intrasporangiaceae</taxon>
        <taxon>Knoellia</taxon>
    </lineage>
</organism>
<dbReference type="Proteomes" id="UP000030011">
    <property type="component" value="Unassembled WGS sequence"/>
</dbReference>